<dbReference type="RefSeq" id="WP_149527331.1">
    <property type="nucleotide sequence ID" value="NZ_JALXNB010000038.1"/>
</dbReference>
<name>A0ABT7NM34_9SPHI</name>
<keyword evidence="1" id="KW-1133">Transmembrane helix</keyword>
<sequence>MSTIIELLKTISAKNKLYLTTGIVCFFGLIWLYIDYHSPTGTTLCPIKHVTGYPCPSCGTTRSVKSLLDGDIMQAIMINPLGLLVSILAIGIIVLMLIDLIFQKDYFFRAYRWIEHTLQKQRLLSIILILFILLNWIWNIKKGL</sequence>
<protein>
    <submittedName>
        <fullName evidence="2">DUF2752 domain-containing protein</fullName>
    </submittedName>
</protein>
<dbReference type="EMBL" id="JACAGK010000020">
    <property type="protein sequence ID" value="MDM1048312.1"/>
    <property type="molecule type" value="Genomic_DNA"/>
</dbReference>
<keyword evidence="1" id="KW-0812">Transmembrane</keyword>
<evidence type="ECO:0000313" key="3">
    <source>
        <dbReference type="Proteomes" id="UP001170954"/>
    </source>
</evidence>
<dbReference type="InterPro" id="IPR021215">
    <property type="entry name" value="DUF2752"/>
</dbReference>
<proteinExistence type="predicted"/>
<reference evidence="2" key="2">
    <citation type="journal article" date="2022" name="Sci. Total Environ.">
        <title>Prevalence, transmission, and molecular epidemiology of tet(X)-positive bacteria among humans, animals, and environmental niches in China: An epidemiological, and genomic-based study.</title>
        <authorList>
            <person name="Dong N."/>
            <person name="Zeng Y."/>
            <person name="Cai C."/>
            <person name="Sun C."/>
            <person name="Lu J."/>
            <person name="Liu C."/>
            <person name="Zhou H."/>
            <person name="Sun Q."/>
            <person name="Shu L."/>
            <person name="Wang H."/>
            <person name="Wang Y."/>
            <person name="Wang S."/>
            <person name="Wu C."/>
            <person name="Chan E.W."/>
            <person name="Chen G."/>
            <person name="Shen Z."/>
            <person name="Chen S."/>
            <person name="Zhang R."/>
        </authorList>
    </citation>
    <scope>NUCLEOTIDE SEQUENCE</scope>
    <source>
        <strain evidence="2">R1692</strain>
    </source>
</reference>
<evidence type="ECO:0000313" key="2">
    <source>
        <dbReference type="EMBL" id="MDM1048312.1"/>
    </source>
</evidence>
<reference evidence="2" key="1">
    <citation type="submission" date="2020-06" db="EMBL/GenBank/DDBJ databases">
        <authorList>
            <person name="Dong N."/>
        </authorList>
    </citation>
    <scope>NUCLEOTIDE SEQUENCE</scope>
    <source>
        <strain evidence="2">R1692</strain>
    </source>
</reference>
<comment type="caution">
    <text evidence="2">The sequence shown here is derived from an EMBL/GenBank/DDBJ whole genome shotgun (WGS) entry which is preliminary data.</text>
</comment>
<organism evidence="2 3">
    <name type="scientific">Sphingobacterium hotanense</name>
    <dbReference type="NCBI Taxonomy" id="649196"/>
    <lineage>
        <taxon>Bacteria</taxon>
        <taxon>Pseudomonadati</taxon>
        <taxon>Bacteroidota</taxon>
        <taxon>Sphingobacteriia</taxon>
        <taxon>Sphingobacteriales</taxon>
        <taxon>Sphingobacteriaceae</taxon>
        <taxon>Sphingobacterium</taxon>
    </lineage>
</organism>
<gene>
    <name evidence="2" type="ORF">HX018_08690</name>
</gene>
<evidence type="ECO:0000256" key="1">
    <source>
        <dbReference type="SAM" id="Phobius"/>
    </source>
</evidence>
<dbReference type="Pfam" id="PF10825">
    <property type="entry name" value="DUF2752"/>
    <property type="match status" value="1"/>
</dbReference>
<keyword evidence="1" id="KW-0472">Membrane</keyword>
<feature type="transmembrane region" description="Helical" evidence="1">
    <location>
        <begin position="17"/>
        <end position="34"/>
    </location>
</feature>
<feature type="transmembrane region" description="Helical" evidence="1">
    <location>
        <begin position="123"/>
        <end position="140"/>
    </location>
</feature>
<accession>A0ABT7NM34</accession>
<dbReference type="Proteomes" id="UP001170954">
    <property type="component" value="Unassembled WGS sequence"/>
</dbReference>
<feature type="transmembrane region" description="Helical" evidence="1">
    <location>
        <begin position="81"/>
        <end position="102"/>
    </location>
</feature>
<keyword evidence="3" id="KW-1185">Reference proteome</keyword>